<feature type="region of interest" description="Disordered" evidence="2">
    <location>
        <begin position="62"/>
        <end position="86"/>
    </location>
</feature>
<evidence type="ECO:0000313" key="6">
    <source>
        <dbReference type="Proteomes" id="UP000799438"/>
    </source>
</evidence>
<feature type="compositionally biased region" description="Low complexity" evidence="2">
    <location>
        <begin position="1"/>
        <end position="15"/>
    </location>
</feature>
<keyword evidence="3" id="KW-0472">Membrane</keyword>
<feature type="compositionally biased region" description="Low complexity" evidence="2">
    <location>
        <begin position="167"/>
        <end position="196"/>
    </location>
</feature>
<evidence type="ECO:0000313" key="5">
    <source>
        <dbReference type="EMBL" id="KAF2146693.1"/>
    </source>
</evidence>
<dbReference type="Proteomes" id="UP000799438">
    <property type="component" value="Unassembled WGS sequence"/>
</dbReference>
<reference evidence="5" key="1">
    <citation type="journal article" date="2020" name="Stud. Mycol.">
        <title>101 Dothideomycetes genomes: a test case for predicting lifestyles and emergence of pathogens.</title>
        <authorList>
            <person name="Haridas S."/>
            <person name="Albert R."/>
            <person name="Binder M."/>
            <person name="Bloem J."/>
            <person name="Labutti K."/>
            <person name="Salamov A."/>
            <person name="Andreopoulos B."/>
            <person name="Baker S."/>
            <person name="Barry K."/>
            <person name="Bills G."/>
            <person name="Bluhm B."/>
            <person name="Cannon C."/>
            <person name="Castanera R."/>
            <person name="Culley D."/>
            <person name="Daum C."/>
            <person name="Ezra D."/>
            <person name="Gonzalez J."/>
            <person name="Henrissat B."/>
            <person name="Kuo A."/>
            <person name="Liang C."/>
            <person name="Lipzen A."/>
            <person name="Lutzoni F."/>
            <person name="Magnuson J."/>
            <person name="Mondo S."/>
            <person name="Nolan M."/>
            <person name="Ohm R."/>
            <person name="Pangilinan J."/>
            <person name="Park H.-J."/>
            <person name="Ramirez L."/>
            <person name="Alfaro M."/>
            <person name="Sun H."/>
            <person name="Tritt A."/>
            <person name="Yoshinaga Y."/>
            <person name="Zwiers L.-H."/>
            <person name="Turgeon B."/>
            <person name="Goodwin S."/>
            <person name="Spatafora J."/>
            <person name="Crous P."/>
            <person name="Grigoriev I."/>
        </authorList>
    </citation>
    <scope>NUCLEOTIDE SEQUENCE</scope>
    <source>
        <strain evidence="5">CBS 121167</strain>
    </source>
</reference>
<proteinExistence type="predicted"/>
<dbReference type="FunFam" id="3.30.40.10:FF:000539">
    <property type="entry name" value="Ring finger domain protein"/>
    <property type="match status" value="1"/>
</dbReference>
<dbReference type="InterPro" id="IPR051826">
    <property type="entry name" value="E3_ubiquitin-ligase_domain"/>
</dbReference>
<feature type="compositionally biased region" description="Basic and acidic residues" evidence="2">
    <location>
        <begin position="225"/>
        <end position="235"/>
    </location>
</feature>
<feature type="compositionally biased region" description="Basic and acidic residues" evidence="2">
    <location>
        <begin position="152"/>
        <end position="166"/>
    </location>
</feature>
<feature type="transmembrane region" description="Helical" evidence="3">
    <location>
        <begin position="28"/>
        <end position="53"/>
    </location>
</feature>
<dbReference type="Pfam" id="PF13639">
    <property type="entry name" value="zf-RING_2"/>
    <property type="match status" value="1"/>
</dbReference>
<feature type="compositionally biased region" description="Acidic residues" evidence="2">
    <location>
        <begin position="236"/>
        <end position="248"/>
    </location>
</feature>
<keyword evidence="1" id="KW-0862">Zinc</keyword>
<keyword evidence="1" id="KW-0863">Zinc-finger</keyword>
<dbReference type="PANTHER" id="PTHR22765">
    <property type="entry name" value="RING FINGER AND PROTEASE ASSOCIATED DOMAIN-CONTAINING"/>
    <property type="match status" value="1"/>
</dbReference>
<keyword evidence="3" id="KW-1133">Transmembrane helix</keyword>
<dbReference type="CDD" id="cd16473">
    <property type="entry name" value="RING-H2_RNF103"/>
    <property type="match status" value="1"/>
</dbReference>
<feature type="region of interest" description="Disordered" evidence="2">
    <location>
        <begin position="1"/>
        <end position="21"/>
    </location>
</feature>
<dbReference type="OrthoDB" id="8062037at2759"/>
<feature type="compositionally biased region" description="Polar residues" evidence="2">
    <location>
        <begin position="401"/>
        <end position="415"/>
    </location>
</feature>
<keyword evidence="3" id="KW-0812">Transmembrane</keyword>
<dbReference type="GeneID" id="54300327"/>
<dbReference type="GO" id="GO:0006511">
    <property type="term" value="P:ubiquitin-dependent protein catabolic process"/>
    <property type="evidence" value="ECO:0007669"/>
    <property type="project" value="TreeGrafter"/>
</dbReference>
<dbReference type="EMBL" id="ML995475">
    <property type="protein sequence ID" value="KAF2146693.1"/>
    <property type="molecule type" value="Genomic_DNA"/>
</dbReference>
<dbReference type="SMART" id="SM00184">
    <property type="entry name" value="RING"/>
    <property type="match status" value="1"/>
</dbReference>
<keyword evidence="6" id="KW-1185">Reference proteome</keyword>
<dbReference type="PROSITE" id="PS50089">
    <property type="entry name" value="ZF_RING_2"/>
    <property type="match status" value="1"/>
</dbReference>
<organism evidence="5 6">
    <name type="scientific">Aplosporella prunicola CBS 121167</name>
    <dbReference type="NCBI Taxonomy" id="1176127"/>
    <lineage>
        <taxon>Eukaryota</taxon>
        <taxon>Fungi</taxon>
        <taxon>Dikarya</taxon>
        <taxon>Ascomycota</taxon>
        <taxon>Pezizomycotina</taxon>
        <taxon>Dothideomycetes</taxon>
        <taxon>Dothideomycetes incertae sedis</taxon>
        <taxon>Botryosphaeriales</taxon>
        <taxon>Aplosporellaceae</taxon>
        <taxon>Aplosporella</taxon>
    </lineage>
</organism>
<evidence type="ECO:0000256" key="1">
    <source>
        <dbReference type="PROSITE-ProRule" id="PRU00175"/>
    </source>
</evidence>
<feature type="compositionally biased region" description="Polar residues" evidence="2">
    <location>
        <begin position="425"/>
        <end position="438"/>
    </location>
</feature>
<dbReference type="PANTHER" id="PTHR22765:SF434">
    <property type="entry name" value="GB|AAD18119.1-RELATED"/>
    <property type="match status" value="1"/>
</dbReference>
<feature type="compositionally biased region" description="Polar residues" evidence="2">
    <location>
        <begin position="142"/>
        <end position="151"/>
    </location>
</feature>
<gene>
    <name evidence="5" type="ORF">K452DRAFT_304633</name>
</gene>
<evidence type="ECO:0000259" key="4">
    <source>
        <dbReference type="PROSITE" id="PS50089"/>
    </source>
</evidence>
<feature type="domain" description="RING-type" evidence="4">
    <location>
        <begin position="265"/>
        <end position="307"/>
    </location>
</feature>
<dbReference type="Gene3D" id="3.30.40.10">
    <property type="entry name" value="Zinc/RING finger domain, C3HC4 (zinc finger)"/>
    <property type="match status" value="1"/>
</dbReference>
<dbReference type="SUPFAM" id="SSF57850">
    <property type="entry name" value="RING/U-box"/>
    <property type="match status" value="1"/>
</dbReference>
<dbReference type="GO" id="GO:0061630">
    <property type="term" value="F:ubiquitin protein ligase activity"/>
    <property type="evidence" value="ECO:0007669"/>
    <property type="project" value="TreeGrafter"/>
</dbReference>
<dbReference type="InterPro" id="IPR013083">
    <property type="entry name" value="Znf_RING/FYVE/PHD"/>
</dbReference>
<keyword evidence="1" id="KW-0479">Metal-binding</keyword>
<accession>A0A6A6BTI6</accession>
<evidence type="ECO:0000256" key="3">
    <source>
        <dbReference type="SAM" id="Phobius"/>
    </source>
</evidence>
<dbReference type="GO" id="GO:0008270">
    <property type="term" value="F:zinc ion binding"/>
    <property type="evidence" value="ECO:0007669"/>
    <property type="project" value="UniProtKB-KW"/>
</dbReference>
<evidence type="ECO:0000256" key="2">
    <source>
        <dbReference type="SAM" id="MobiDB-lite"/>
    </source>
</evidence>
<dbReference type="InterPro" id="IPR001841">
    <property type="entry name" value="Znf_RING"/>
</dbReference>
<dbReference type="RefSeq" id="XP_033402402.1">
    <property type="nucleotide sequence ID" value="XM_033542830.1"/>
</dbReference>
<dbReference type="AlphaFoldDB" id="A0A6A6BTI6"/>
<feature type="compositionally biased region" description="Basic and acidic residues" evidence="2">
    <location>
        <begin position="200"/>
        <end position="217"/>
    </location>
</feature>
<dbReference type="GO" id="GO:0005737">
    <property type="term" value="C:cytoplasm"/>
    <property type="evidence" value="ECO:0007669"/>
    <property type="project" value="TreeGrafter"/>
</dbReference>
<feature type="region of interest" description="Disordered" evidence="2">
    <location>
        <begin position="115"/>
        <end position="261"/>
    </location>
</feature>
<feature type="compositionally biased region" description="Low complexity" evidence="2">
    <location>
        <begin position="356"/>
        <end position="365"/>
    </location>
</feature>
<feature type="region of interest" description="Disordered" evidence="2">
    <location>
        <begin position="343"/>
        <end position="446"/>
    </location>
</feature>
<name>A0A6A6BTI6_9PEZI</name>
<protein>
    <recommendedName>
        <fullName evidence="4">RING-type domain-containing protein</fullName>
    </recommendedName>
</protein>
<sequence length="446" mass="47751">MSTTPEMSSSTPSHSSGGGGGGPTNSPLLFFVALGFGVVFTNLWIIVGVKYCFRYNARNRQARQNAEGDPIDLPPMHAQPRRRRREKKLMTMDEVNERFPLMKYKIWRSGREKDGLPCAGGISSPPSRAGSVKEVEGAIGPSNDNRQSMDSTHSHPTDSHPKDSQPHAEPSSPSSPAPLKSPAVETAGTAGAAGAASEADQEKSALKADEKTVELEKVNTVASTMDEHPKEHQATVEDDDDEDDDDDPIQSAASPEMLETPGDTCAICLDTLEDDDDVRGLKCGHAFHASCLDPWLTSRRACCPLCKADYYIPKPRLEGETTAEATGRRTPGLRVTLPQAPHSVWIGPRTPRTPRTPRGSRGPRTIVLAGGLPSHQHLRGNHTPRSGAPPSAGLQSPGAASWTTRLSQFRTSIPSIRSPFGRSAGTPTSNDTPATPTPAQLEAGTR</sequence>